<proteinExistence type="predicted"/>
<protein>
    <submittedName>
        <fullName evidence="1">SDR family NAD(P)-dependent oxidoreductase</fullName>
    </submittedName>
</protein>
<name>A0ABW3MGA7_9PSEU</name>
<comment type="caution">
    <text evidence="1">The sequence shown here is derived from an EMBL/GenBank/DDBJ whole genome shotgun (WGS) entry which is preliminary data.</text>
</comment>
<evidence type="ECO:0000313" key="2">
    <source>
        <dbReference type="Proteomes" id="UP001597045"/>
    </source>
</evidence>
<dbReference type="SUPFAM" id="SSF51735">
    <property type="entry name" value="NAD(P)-binding Rossmann-fold domains"/>
    <property type="match status" value="1"/>
</dbReference>
<dbReference type="Proteomes" id="UP001597045">
    <property type="component" value="Unassembled WGS sequence"/>
</dbReference>
<dbReference type="Pfam" id="PF00106">
    <property type="entry name" value="adh_short"/>
    <property type="match status" value="1"/>
</dbReference>
<dbReference type="Gene3D" id="3.40.50.720">
    <property type="entry name" value="NAD(P)-binding Rossmann-like Domain"/>
    <property type="match status" value="1"/>
</dbReference>
<gene>
    <name evidence="1" type="ORF">ACFQ1S_29485</name>
</gene>
<dbReference type="InterPro" id="IPR002347">
    <property type="entry name" value="SDR_fam"/>
</dbReference>
<reference evidence="2" key="1">
    <citation type="journal article" date="2019" name="Int. J. Syst. Evol. Microbiol.">
        <title>The Global Catalogue of Microorganisms (GCM) 10K type strain sequencing project: providing services to taxonomists for standard genome sequencing and annotation.</title>
        <authorList>
            <consortium name="The Broad Institute Genomics Platform"/>
            <consortium name="The Broad Institute Genome Sequencing Center for Infectious Disease"/>
            <person name="Wu L."/>
            <person name="Ma J."/>
        </authorList>
    </citation>
    <scope>NUCLEOTIDE SEQUENCE [LARGE SCALE GENOMIC DNA]</scope>
    <source>
        <strain evidence="2">JCM 31486</strain>
    </source>
</reference>
<organism evidence="1 2">
    <name type="scientific">Kibdelosporangium lantanae</name>
    <dbReference type="NCBI Taxonomy" id="1497396"/>
    <lineage>
        <taxon>Bacteria</taxon>
        <taxon>Bacillati</taxon>
        <taxon>Actinomycetota</taxon>
        <taxon>Actinomycetes</taxon>
        <taxon>Pseudonocardiales</taxon>
        <taxon>Pseudonocardiaceae</taxon>
        <taxon>Kibdelosporangium</taxon>
    </lineage>
</organism>
<dbReference type="EMBL" id="JBHTIS010002141">
    <property type="protein sequence ID" value="MFD1049376.1"/>
    <property type="molecule type" value="Genomic_DNA"/>
</dbReference>
<accession>A0ABW3MGA7</accession>
<evidence type="ECO:0000313" key="1">
    <source>
        <dbReference type="EMBL" id="MFD1049376.1"/>
    </source>
</evidence>
<dbReference type="InterPro" id="IPR036291">
    <property type="entry name" value="NAD(P)-bd_dom_sf"/>
</dbReference>
<keyword evidence="2" id="KW-1185">Reference proteome</keyword>
<sequence length="49" mass="5056">MTERVVVVGGTSGIGLATAERLVEGGREVVVVGREPRTEELSVCVVDGS</sequence>